<dbReference type="Pfam" id="PF14178">
    <property type="entry name" value="YppF"/>
    <property type="match status" value="1"/>
</dbReference>
<sequence>MILLNDLILSYEQDRNQHPDSPDALLDYCQQKYIYGEIEVGNYRKIYQYLHSQGATSSHEIT</sequence>
<dbReference type="Proteomes" id="UP001145050">
    <property type="component" value="Unassembled WGS sequence"/>
</dbReference>
<dbReference type="InterPro" id="IPR025553">
    <property type="entry name" value="YppF"/>
</dbReference>
<dbReference type="RefSeq" id="WP_272437395.1">
    <property type="nucleotide sequence ID" value="NZ_JAMQKB010000017.1"/>
</dbReference>
<evidence type="ECO:0000313" key="2">
    <source>
        <dbReference type="Proteomes" id="UP001145050"/>
    </source>
</evidence>
<keyword evidence="2" id="KW-1185">Reference proteome</keyword>
<evidence type="ECO:0000313" key="1">
    <source>
        <dbReference type="EMBL" id="MDC3425579.1"/>
    </source>
</evidence>
<protein>
    <submittedName>
        <fullName evidence="1">YppF family protein</fullName>
    </submittedName>
</protein>
<name>A0A9X3WY87_9BACI</name>
<gene>
    <name evidence="1" type="ORF">NC797_13815</name>
</gene>
<proteinExistence type="predicted"/>
<organism evidence="1 2">
    <name type="scientific">Terrihalobacillus insolitus</name>
    <dbReference type="NCBI Taxonomy" id="2950438"/>
    <lineage>
        <taxon>Bacteria</taxon>
        <taxon>Bacillati</taxon>
        <taxon>Bacillota</taxon>
        <taxon>Bacilli</taxon>
        <taxon>Bacillales</taxon>
        <taxon>Bacillaceae</taxon>
        <taxon>Terrihalobacillus</taxon>
    </lineage>
</organism>
<accession>A0A9X3WY87</accession>
<reference evidence="1" key="1">
    <citation type="submission" date="2022-06" db="EMBL/GenBank/DDBJ databases">
        <title>Aquibacillus sp. a new bacterium isolated from soil saline samples.</title>
        <authorList>
            <person name="Galisteo C."/>
            <person name="De La Haba R."/>
            <person name="Sanchez-Porro C."/>
            <person name="Ventosa A."/>
        </authorList>
    </citation>
    <scope>NUCLEOTIDE SEQUENCE</scope>
    <source>
        <strain evidence="1">3ASR75-11</strain>
    </source>
</reference>
<comment type="caution">
    <text evidence="1">The sequence shown here is derived from an EMBL/GenBank/DDBJ whole genome shotgun (WGS) entry which is preliminary data.</text>
</comment>
<dbReference type="EMBL" id="JAMQKB010000017">
    <property type="protein sequence ID" value="MDC3425579.1"/>
    <property type="molecule type" value="Genomic_DNA"/>
</dbReference>
<dbReference type="AlphaFoldDB" id="A0A9X3WY87"/>